<feature type="region of interest" description="Disordered" evidence="1">
    <location>
        <begin position="171"/>
        <end position="194"/>
    </location>
</feature>
<dbReference type="InterPro" id="IPR019692">
    <property type="entry name" value="CFP-6_PH"/>
</dbReference>
<keyword evidence="2" id="KW-0472">Membrane</keyword>
<evidence type="ECO:0000259" key="3">
    <source>
        <dbReference type="Pfam" id="PF10756"/>
    </source>
</evidence>
<evidence type="ECO:0000313" key="5">
    <source>
        <dbReference type="Proteomes" id="UP000235363"/>
    </source>
</evidence>
<comment type="caution">
    <text evidence="4">The sequence shown here is derived from an EMBL/GenBank/DDBJ whole genome shotgun (WGS) entry which is preliminary data.</text>
</comment>
<evidence type="ECO:0000313" key="4">
    <source>
        <dbReference type="EMBL" id="PMC63116.1"/>
    </source>
</evidence>
<keyword evidence="2" id="KW-0812">Transmembrane</keyword>
<dbReference type="AlphaFoldDB" id="A0A2N6T1D0"/>
<keyword evidence="2" id="KW-1133">Transmembrane helix</keyword>
<dbReference type="Proteomes" id="UP000235363">
    <property type="component" value="Unassembled WGS sequence"/>
</dbReference>
<protein>
    <recommendedName>
        <fullName evidence="3">Low molecular weight protein antigen 6 PH domain-containing protein</fullName>
    </recommendedName>
</protein>
<name>A0A2N6T1D0_9CORY</name>
<accession>A0A2N6T1D0</accession>
<evidence type="ECO:0000256" key="1">
    <source>
        <dbReference type="SAM" id="MobiDB-lite"/>
    </source>
</evidence>
<proteinExistence type="predicted"/>
<dbReference type="STRING" id="1725.WU86_06535"/>
<sequence length="194" mass="21837">MSTDRSSTLPTTRFRPQKTHFLAVIFLVFLAIVGMGFSLWLTPLLLFPLIYALWIMRVRTTVSSRGITAVYLAGGRRSLPWNRFRGILFDKRGRAFAVGRSKEDSEDDDVRFALPAISFNSLPALSEATEGRIPDPITPARLADDDKIEIFDREGNSVKMSKAEYAEHEAKAKAEYEAKHSNDIDADADEPRRS</sequence>
<feature type="domain" description="Low molecular weight protein antigen 6 PH" evidence="3">
    <location>
        <begin position="57"/>
        <end position="135"/>
    </location>
</feature>
<evidence type="ECO:0000256" key="2">
    <source>
        <dbReference type="SAM" id="Phobius"/>
    </source>
</evidence>
<dbReference type="Pfam" id="PF10756">
    <property type="entry name" value="bPH_6"/>
    <property type="match status" value="1"/>
</dbReference>
<gene>
    <name evidence="4" type="ORF">CJ204_02510</name>
</gene>
<feature type="transmembrane region" description="Helical" evidence="2">
    <location>
        <begin position="21"/>
        <end position="54"/>
    </location>
</feature>
<organism evidence="4 5">
    <name type="scientific">Corynebacterium xerosis</name>
    <dbReference type="NCBI Taxonomy" id="1725"/>
    <lineage>
        <taxon>Bacteria</taxon>
        <taxon>Bacillati</taxon>
        <taxon>Actinomycetota</taxon>
        <taxon>Actinomycetes</taxon>
        <taxon>Mycobacteriales</taxon>
        <taxon>Corynebacteriaceae</taxon>
        <taxon>Corynebacterium</taxon>
    </lineage>
</organism>
<dbReference type="RefSeq" id="WP_102212065.1">
    <property type="nucleotide sequence ID" value="NZ_PNHF01000003.1"/>
</dbReference>
<dbReference type="EMBL" id="PNHF01000003">
    <property type="protein sequence ID" value="PMC63116.1"/>
    <property type="molecule type" value="Genomic_DNA"/>
</dbReference>
<reference evidence="4 5" key="1">
    <citation type="submission" date="2017-09" db="EMBL/GenBank/DDBJ databases">
        <title>Bacterial strain isolated from the female urinary microbiota.</title>
        <authorList>
            <person name="Thomas-White K."/>
            <person name="Kumar N."/>
            <person name="Forster S."/>
            <person name="Putonti C."/>
            <person name="Lawley T."/>
            <person name="Wolfe A.J."/>
        </authorList>
    </citation>
    <scope>NUCLEOTIDE SEQUENCE [LARGE SCALE GENOMIC DNA]</scope>
    <source>
        <strain evidence="4 5">UMB0908</strain>
    </source>
</reference>